<dbReference type="InterPro" id="IPR006311">
    <property type="entry name" value="TAT_signal"/>
</dbReference>
<evidence type="ECO:0000313" key="2">
    <source>
        <dbReference type="EMBL" id="CCH74870.1"/>
    </source>
</evidence>
<comment type="caution">
    <text evidence="2">The sequence shown here is derived from an EMBL/GenBank/DDBJ whole genome shotgun (WGS) entry which is preliminary data.</text>
</comment>
<feature type="region of interest" description="Disordered" evidence="1">
    <location>
        <begin position="479"/>
        <end position="503"/>
    </location>
</feature>
<feature type="region of interest" description="Disordered" evidence="1">
    <location>
        <begin position="206"/>
        <end position="233"/>
    </location>
</feature>
<accession>W6K1I9</accession>
<evidence type="ECO:0000313" key="3">
    <source>
        <dbReference type="Proteomes" id="UP000035763"/>
    </source>
</evidence>
<dbReference type="Proteomes" id="UP000035763">
    <property type="component" value="Unassembled WGS sequence"/>
</dbReference>
<reference evidence="2 3" key="1">
    <citation type="journal article" date="2013" name="ISME J.">
        <title>A metabolic model for members of the genus Tetrasphaera involved in enhanced biological phosphorus removal.</title>
        <authorList>
            <person name="Kristiansen R."/>
            <person name="Nguyen H.T.T."/>
            <person name="Saunders A.M."/>
            <person name="Nielsen J.L."/>
            <person name="Wimmer R."/>
            <person name="Le V.Q."/>
            <person name="McIlroy S.J."/>
            <person name="Petrovski S."/>
            <person name="Seviour R.J."/>
            <person name="Calteau A."/>
            <person name="Nielsen K.L."/>
            <person name="Nielsen P.H."/>
        </authorList>
    </citation>
    <scope>NUCLEOTIDE SEQUENCE [LARGE SCALE GENOMIC DNA]</scope>
    <source>
        <strain evidence="2 3">Ben110</strain>
    </source>
</reference>
<organism evidence="2 3">
    <name type="scientific">Nostocoides australiense Ben110</name>
    <dbReference type="NCBI Taxonomy" id="1193182"/>
    <lineage>
        <taxon>Bacteria</taxon>
        <taxon>Bacillati</taxon>
        <taxon>Actinomycetota</taxon>
        <taxon>Actinomycetes</taxon>
        <taxon>Micrococcales</taxon>
        <taxon>Intrasporangiaceae</taxon>
        <taxon>Nostocoides</taxon>
    </lineage>
</organism>
<gene>
    <name evidence="2" type="ORF">BN11_4910010</name>
</gene>
<dbReference type="AlphaFoldDB" id="W6K1I9"/>
<dbReference type="OrthoDB" id="9801383at2"/>
<dbReference type="RefSeq" id="WP_048700222.1">
    <property type="nucleotide sequence ID" value="NZ_HG764815.1"/>
</dbReference>
<dbReference type="STRING" id="1193182.BN11_4910010"/>
<protein>
    <submittedName>
        <fullName evidence="2">Alkaline phosphatase</fullName>
    </submittedName>
</protein>
<dbReference type="EMBL" id="CAJA01000436">
    <property type="protein sequence ID" value="CCH74870.1"/>
    <property type="molecule type" value="Genomic_DNA"/>
</dbReference>
<proteinExistence type="predicted"/>
<dbReference type="PANTHER" id="PTHR35399:SF2">
    <property type="entry name" value="DUF839 DOMAIN-CONTAINING PROTEIN"/>
    <property type="match status" value="1"/>
</dbReference>
<evidence type="ECO:0000256" key="1">
    <source>
        <dbReference type="SAM" id="MobiDB-lite"/>
    </source>
</evidence>
<name>W6K1I9_9MICO</name>
<keyword evidence="3" id="KW-1185">Reference proteome</keyword>
<dbReference type="PANTHER" id="PTHR35399">
    <property type="entry name" value="SLR8030 PROTEIN"/>
    <property type="match status" value="1"/>
</dbReference>
<sequence length="658" mass="70871">MTVSDNRAALPMAGHTHGNRSPVTCHLRCADACFKPVPNQSTDETFHSIASRALSRRSAMTGAFVLSVAAATTLTPESAEAAGSNLPFNPIGATPDDVDAVRVPGGYRWQPVIKWGDPLFSGVPALSARGTTPAAQARQFGYNCDYLDIMPDKGSTTRGILVANHEYTNEDIMFPPGTDAKFMARTALAAHGMSVVEISRSGAGAAWKPVRDGPPNRRITGTTPFTMSGPAAGSPLLRTAADPMGRRVHGTLNNCAGGTTPWGTILSGEENWNQYFLCAGTSEKEERYGLGPDGDERMWRSVDPRFDATRPGYRNEPNRFGWIVEVDPEDPASTPVKHTALGRIKHEAASVAIDKATGKVVVYTGDDERFEYLYKFISRRHYDDSGTAAAREHNKKLLNDGDLFVARFTGDGRQDGVCDGTGVWIPLTMGGKSMVPGMSLDEVLVYTRLAASKMKATPMDRPEDVQVSPMSGRVYMACTNNSKRGLPGEPGTDEANPRPENKDGHVVEITEMDGEHTSRRFTWLLFLICGDKDSAGTYFGGYTGPVSPIACPDNLAFDSRGNLWISTDGQPSAIGLDDALHCVETAGTYRGRVRQFLSVPAGAETCGPVIHDKDGSVFVAVQHPGEDGSWEAPQSHFPDYGKGVFKGPRPAVIQVTRA</sequence>
<dbReference type="InterPro" id="IPR008557">
    <property type="entry name" value="PhoX"/>
</dbReference>
<dbReference type="PROSITE" id="PS51318">
    <property type="entry name" value="TAT"/>
    <property type="match status" value="1"/>
</dbReference>
<dbReference type="Pfam" id="PF05787">
    <property type="entry name" value="PhoX"/>
    <property type="match status" value="1"/>
</dbReference>
<dbReference type="SUPFAM" id="SSF63829">
    <property type="entry name" value="Calcium-dependent phosphotriesterase"/>
    <property type="match status" value="1"/>
</dbReference>